<dbReference type="AlphaFoldDB" id="A0A7W7HHT2"/>
<comment type="caution">
    <text evidence="4">The sequence shown here is derived from an EMBL/GenBank/DDBJ whole genome shotgun (WGS) entry which is preliminary data.</text>
</comment>
<evidence type="ECO:0000313" key="3">
    <source>
        <dbReference type="EMBL" id="GIE42218.1"/>
    </source>
</evidence>
<keyword evidence="2" id="KW-0472">Membrane</keyword>
<dbReference type="RefSeq" id="WP_188122908.1">
    <property type="nucleotide sequence ID" value="NZ_BOMP01000088.1"/>
</dbReference>
<feature type="region of interest" description="Disordered" evidence="1">
    <location>
        <begin position="1"/>
        <end position="27"/>
    </location>
</feature>
<accession>A0A7W7HHT2</accession>
<sequence length="274" mass="29903">MSRARRRQRDRRAAPPAPAETTAPEATGWTRLSRWTKTWVALVATTAIATVVPGVIPYLSDRVLDLAGADVVTVRADFGVSEKGLFLAAAEAVATEPADPGKDPRFVPAGRSRTKVILEGKRSSAVTILDVRVEVAERKEIRTGTVYAIGAQGEGDGTELVLNLDAPIPAVATPDGGPYFAAKHISLTRNEIWVISILNTATRHEHAWRLYLRIRYRGAERELTVPGTFRMTAFAPRGEDYRLQYEWGDDDVIVRRDCAADRAACAKLSMPGPG</sequence>
<reference evidence="4 5" key="1">
    <citation type="submission" date="2020-08" db="EMBL/GenBank/DDBJ databases">
        <title>Sequencing the genomes of 1000 actinobacteria strains.</title>
        <authorList>
            <person name="Klenk H.-P."/>
        </authorList>
    </citation>
    <scope>NUCLEOTIDE SEQUENCE [LARGE SCALE GENOMIC DNA]</scope>
    <source>
        <strain evidence="4 5">DSM 43150</strain>
    </source>
</reference>
<reference evidence="3 6" key="2">
    <citation type="submission" date="2021-01" db="EMBL/GenBank/DDBJ databases">
        <title>Whole genome shotgun sequence of Actinoplanes lobatus NBRC 12513.</title>
        <authorList>
            <person name="Komaki H."/>
            <person name="Tamura T."/>
        </authorList>
    </citation>
    <scope>NUCLEOTIDE SEQUENCE [LARGE SCALE GENOMIC DNA]</scope>
    <source>
        <strain evidence="3 6">NBRC 12513</strain>
    </source>
</reference>
<protein>
    <submittedName>
        <fullName evidence="4">Uncharacterized protein</fullName>
    </submittedName>
</protein>
<organism evidence="4 5">
    <name type="scientific">Actinoplanes lobatus</name>
    <dbReference type="NCBI Taxonomy" id="113568"/>
    <lineage>
        <taxon>Bacteria</taxon>
        <taxon>Bacillati</taxon>
        <taxon>Actinomycetota</taxon>
        <taxon>Actinomycetes</taxon>
        <taxon>Micromonosporales</taxon>
        <taxon>Micromonosporaceae</taxon>
        <taxon>Actinoplanes</taxon>
    </lineage>
</organism>
<keyword evidence="2" id="KW-0812">Transmembrane</keyword>
<proteinExistence type="predicted"/>
<keyword evidence="2" id="KW-1133">Transmembrane helix</keyword>
<feature type="transmembrane region" description="Helical" evidence="2">
    <location>
        <begin position="39"/>
        <end position="59"/>
    </location>
</feature>
<evidence type="ECO:0000313" key="4">
    <source>
        <dbReference type="EMBL" id="MBB4750775.1"/>
    </source>
</evidence>
<dbReference type="EMBL" id="BOMP01000088">
    <property type="protein sequence ID" value="GIE42218.1"/>
    <property type="molecule type" value="Genomic_DNA"/>
</dbReference>
<feature type="compositionally biased region" description="Basic residues" evidence="1">
    <location>
        <begin position="1"/>
        <end position="10"/>
    </location>
</feature>
<keyword evidence="6" id="KW-1185">Reference proteome</keyword>
<evidence type="ECO:0000256" key="1">
    <source>
        <dbReference type="SAM" id="MobiDB-lite"/>
    </source>
</evidence>
<evidence type="ECO:0000313" key="5">
    <source>
        <dbReference type="Proteomes" id="UP000590511"/>
    </source>
</evidence>
<dbReference type="EMBL" id="JACHNC010000001">
    <property type="protein sequence ID" value="MBB4750775.1"/>
    <property type="molecule type" value="Genomic_DNA"/>
</dbReference>
<dbReference type="Proteomes" id="UP000631312">
    <property type="component" value="Unassembled WGS sequence"/>
</dbReference>
<gene>
    <name evidence="3" type="ORF">Alo02nite_51160</name>
    <name evidence="4" type="ORF">BJ964_004936</name>
</gene>
<evidence type="ECO:0000256" key="2">
    <source>
        <dbReference type="SAM" id="Phobius"/>
    </source>
</evidence>
<name>A0A7W7HHT2_9ACTN</name>
<dbReference type="Proteomes" id="UP000590511">
    <property type="component" value="Unassembled WGS sequence"/>
</dbReference>
<evidence type="ECO:0000313" key="6">
    <source>
        <dbReference type="Proteomes" id="UP000631312"/>
    </source>
</evidence>